<accession>A0A1X3D2S9</accession>
<dbReference type="GO" id="GO:0046872">
    <property type="term" value="F:metal ion binding"/>
    <property type="evidence" value="ECO:0007669"/>
    <property type="project" value="UniProtKB-KW"/>
</dbReference>
<evidence type="ECO:0000313" key="3">
    <source>
        <dbReference type="EMBL" id="OSI14004.1"/>
    </source>
</evidence>
<name>A0A1X3D2S9_9NEIS</name>
<sequence>METITLNIGGMTCGGCVRSVTKVLENLNGVEKAEVSLENANAVITYDAGTIRTAALIEAVEDAGFDASLQQAV</sequence>
<protein>
    <submittedName>
        <fullName evidence="3">Copper resistance protein CopZ</fullName>
    </submittedName>
</protein>
<dbReference type="RefSeq" id="WP_085366965.1">
    <property type="nucleotide sequence ID" value="NZ_CAUJPZ010000058.1"/>
</dbReference>
<dbReference type="Gene3D" id="3.30.70.100">
    <property type="match status" value="1"/>
</dbReference>
<feature type="domain" description="HMA" evidence="2">
    <location>
        <begin position="2"/>
        <end position="68"/>
    </location>
</feature>
<comment type="caution">
    <text evidence="3">The sequence shown here is derived from an EMBL/GenBank/DDBJ whole genome shotgun (WGS) entry which is preliminary data.</text>
</comment>
<dbReference type="PRINTS" id="PR00946">
    <property type="entry name" value="HGSCAVENGER"/>
</dbReference>
<dbReference type="PANTHER" id="PTHR46594:SF4">
    <property type="entry name" value="P-TYPE CATION-TRANSPORTING ATPASE"/>
    <property type="match status" value="1"/>
</dbReference>
<dbReference type="CDD" id="cd00371">
    <property type="entry name" value="HMA"/>
    <property type="match status" value="1"/>
</dbReference>
<dbReference type="STRING" id="194197.BWD09_11630"/>
<dbReference type="GeneID" id="94581138"/>
<evidence type="ECO:0000313" key="4">
    <source>
        <dbReference type="Proteomes" id="UP000193118"/>
    </source>
</evidence>
<dbReference type="InterPro" id="IPR017969">
    <property type="entry name" value="Heavy-metal-associated_CS"/>
</dbReference>
<dbReference type="Pfam" id="PF00403">
    <property type="entry name" value="HMA"/>
    <property type="match status" value="1"/>
</dbReference>
<dbReference type="AlphaFoldDB" id="A0A1X3D2S9"/>
<dbReference type="InterPro" id="IPR006121">
    <property type="entry name" value="HMA_dom"/>
</dbReference>
<dbReference type="EMBL" id="MTBO01000046">
    <property type="protein sequence ID" value="OSI14004.1"/>
    <property type="molecule type" value="Genomic_DNA"/>
</dbReference>
<dbReference type="SUPFAM" id="SSF55008">
    <property type="entry name" value="HMA, heavy metal-associated domain"/>
    <property type="match status" value="1"/>
</dbReference>
<evidence type="ECO:0000256" key="1">
    <source>
        <dbReference type="ARBA" id="ARBA00022723"/>
    </source>
</evidence>
<organism evidence="3 4">
    <name type="scientific">Neisseria dentiae</name>
    <dbReference type="NCBI Taxonomy" id="194197"/>
    <lineage>
        <taxon>Bacteria</taxon>
        <taxon>Pseudomonadati</taxon>
        <taxon>Pseudomonadota</taxon>
        <taxon>Betaproteobacteria</taxon>
        <taxon>Neisseriales</taxon>
        <taxon>Neisseriaceae</taxon>
        <taxon>Neisseria</taxon>
    </lineage>
</organism>
<dbReference type="InterPro" id="IPR001802">
    <property type="entry name" value="MerP/CopZ"/>
</dbReference>
<dbReference type="FunFam" id="3.30.70.100:FF:000001">
    <property type="entry name" value="ATPase copper transporting beta"/>
    <property type="match status" value="1"/>
</dbReference>
<gene>
    <name evidence="3" type="ORF">BWD09_11630</name>
</gene>
<dbReference type="Proteomes" id="UP000193118">
    <property type="component" value="Unassembled WGS sequence"/>
</dbReference>
<dbReference type="PROSITE" id="PS50846">
    <property type="entry name" value="HMA_2"/>
    <property type="match status" value="1"/>
</dbReference>
<dbReference type="OrthoDB" id="9813965at2"/>
<dbReference type="PANTHER" id="PTHR46594">
    <property type="entry name" value="P-TYPE CATION-TRANSPORTING ATPASE"/>
    <property type="match status" value="1"/>
</dbReference>
<dbReference type="PROSITE" id="PS01047">
    <property type="entry name" value="HMA_1"/>
    <property type="match status" value="1"/>
</dbReference>
<dbReference type="InterPro" id="IPR036163">
    <property type="entry name" value="HMA_dom_sf"/>
</dbReference>
<keyword evidence="1" id="KW-0479">Metal-binding</keyword>
<proteinExistence type="predicted"/>
<keyword evidence="4" id="KW-1185">Reference proteome</keyword>
<reference evidence="4" key="1">
    <citation type="submission" date="2017-01" db="EMBL/GenBank/DDBJ databases">
        <authorList>
            <person name="Wolfgang W.J."/>
            <person name="Cole J."/>
            <person name="Wroblewski D."/>
            <person name="Mcginnis J."/>
            <person name="Musser K.A."/>
        </authorList>
    </citation>
    <scope>NUCLEOTIDE SEQUENCE [LARGE SCALE GENOMIC DNA]</scope>
    <source>
        <strain evidence="4">DSM 19151</strain>
    </source>
</reference>
<evidence type="ECO:0000259" key="2">
    <source>
        <dbReference type="PROSITE" id="PS50846"/>
    </source>
</evidence>